<dbReference type="EMBL" id="JAGKQH010000007">
    <property type="protein sequence ID" value="KAG6594706.1"/>
    <property type="molecule type" value="Genomic_DNA"/>
</dbReference>
<dbReference type="Proteomes" id="UP000685013">
    <property type="component" value="Chromosome 7"/>
</dbReference>
<feature type="non-terminal residue" evidence="1">
    <location>
        <position position="1"/>
    </location>
</feature>
<sequence length="117" mass="12699">MGNCISSPHLYDLAVPVEKIAGLKLTSAVLEVGRGAATPPAHVLIDDDDDITKPAALCKLPKATIVVSKEQLEFLLTNSQQFGSQGIAVQFSDSFKFDRSCSRWCPVLPTILEVHNY</sequence>
<reference evidence="1 2" key="1">
    <citation type="journal article" date="2021" name="Hortic Res">
        <title>The domestication of Cucurbita argyrosperma as revealed by the genome of its wild relative.</title>
        <authorList>
            <person name="Barrera-Redondo J."/>
            <person name="Sanchez-de la Vega G."/>
            <person name="Aguirre-Liguori J.A."/>
            <person name="Castellanos-Morales G."/>
            <person name="Gutierrez-Guerrero Y.T."/>
            <person name="Aguirre-Dugua X."/>
            <person name="Aguirre-Planter E."/>
            <person name="Tenaillon M.I."/>
            <person name="Lira-Saade R."/>
            <person name="Eguiarte L.E."/>
        </authorList>
    </citation>
    <scope>NUCLEOTIDE SEQUENCE [LARGE SCALE GENOMIC DNA]</scope>
    <source>
        <strain evidence="1">JBR-2021</strain>
    </source>
</reference>
<proteinExistence type="predicted"/>
<keyword evidence="2" id="KW-1185">Reference proteome</keyword>
<gene>
    <name evidence="1" type="ORF">SDJN03_11259</name>
</gene>
<protein>
    <submittedName>
        <fullName evidence="1">Uncharacterized protein</fullName>
    </submittedName>
</protein>
<comment type="caution">
    <text evidence="1">The sequence shown here is derived from an EMBL/GenBank/DDBJ whole genome shotgun (WGS) entry which is preliminary data.</text>
</comment>
<evidence type="ECO:0000313" key="2">
    <source>
        <dbReference type="Proteomes" id="UP000685013"/>
    </source>
</evidence>
<organism evidence="1 2">
    <name type="scientific">Cucurbita argyrosperma subsp. sororia</name>
    <dbReference type="NCBI Taxonomy" id="37648"/>
    <lineage>
        <taxon>Eukaryota</taxon>
        <taxon>Viridiplantae</taxon>
        <taxon>Streptophyta</taxon>
        <taxon>Embryophyta</taxon>
        <taxon>Tracheophyta</taxon>
        <taxon>Spermatophyta</taxon>
        <taxon>Magnoliopsida</taxon>
        <taxon>eudicotyledons</taxon>
        <taxon>Gunneridae</taxon>
        <taxon>Pentapetalae</taxon>
        <taxon>rosids</taxon>
        <taxon>fabids</taxon>
        <taxon>Cucurbitales</taxon>
        <taxon>Cucurbitaceae</taxon>
        <taxon>Cucurbiteae</taxon>
        <taxon>Cucurbita</taxon>
    </lineage>
</organism>
<name>A0AAV6N9L1_9ROSI</name>
<evidence type="ECO:0000313" key="1">
    <source>
        <dbReference type="EMBL" id="KAG6594706.1"/>
    </source>
</evidence>
<accession>A0AAV6N9L1</accession>
<dbReference type="AlphaFoldDB" id="A0AAV6N9L1"/>